<proteinExistence type="predicted"/>
<name>A0ACB7ECJ5_NIBAL</name>
<keyword evidence="2" id="KW-1185">Reference proteome</keyword>
<gene>
    <name evidence="1" type="primary">PLA2G4F</name>
    <name evidence="1" type="ORF">GBF38_001884</name>
</gene>
<feature type="non-terminal residue" evidence="1">
    <location>
        <position position="1"/>
    </location>
</feature>
<evidence type="ECO:0000313" key="1">
    <source>
        <dbReference type="EMBL" id="KAG7999834.1"/>
    </source>
</evidence>
<evidence type="ECO:0000313" key="2">
    <source>
        <dbReference type="Proteomes" id="UP000805704"/>
    </source>
</evidence>
<reference evidence="1" key="1">
    <citation type="submission" date="2020-04" db="EMBL/GenBank/DDBJ databases">
        <title>A chromosome-scale assembly and high-density genetic map of the yellow drum (Nibea albiflora) genome.</title>
        <authorList>
            <person name="Xu D."/>
            <person name="Zhang W."/>
            <person name="Chen R."/>
            <person name="Tan P."/>
            <person name="Wang L."/>
            <person name="Song H."/>
            <person name="Tian L."/>
            <person name="Zhu Q."/>
            <person name="Wang B."/>
        </authorList>
    </citation>
    <scope>NUCLEOTIDE SEQUENCE</scope>
    <source>
        <strain evidence="1">ZJHYS-2018</strain>
    </source>
</reference>
<sequence>KGSPRLPVCSTDSPEPATTAQLHLVQNSVVVLSLSSFPPATSAGSPLLAGTGAVAHDREQYADVGEMPSPYLMGPHQALSEADCYVSVCLPSMSTPVQTKVVANSKNPEWNETFSFSINDKLKKTLMVNLYDEDILSSDLISTLKVDISSLTAGKKETKEFIIEPENILDVKIYDEDPMSRDDLISTLLFDISSLTVGEKETKVFTMNPEAAPFSVLDINVDKLLSNEGNRGNVLKLKGAYQESQTLEKETPKMSFYINRDLETELGMAPSDFSEVSVAPMEASTNLQPLPARHTGKVSLLIDQDTVDLDIETHEGMEKRVAVRLGSDIPPQEKEFLKKRKAVVAQALQKILGLGSPPEPEKVPTIAMVASGGGTRAMTGLLGSLRALKDIGVLDAVSYLTGVSGSTWAMSTLYQDTNWSQQDIDSIISAAKKQMTKSSLSMFSPEKLQYYYEEMAEKGNQGYSVSLIDMMGLVLEDLVFGKWCEFTPYEVGLQKYGAFVPTEDFGSEFFLGYIIKKLPEVRIPYLIEVDSEPSTLDTFHVNPITSIASMVTDFLKNRPVIAEMYNFIRGLFLHWNYNKHSNFVAWKGTHPDAFPNLLTPSDSTLHLVDSGHAINIGCVPVLRPERDVDVIVSLSYSWDPMDILKVLKETAAYCKDHHIPFPNADFASLEKEPQKEVYIFVDSENPKAPIVVHFPLVNVTYQHHKRPGVKRETEEEIKAGQVDVSSSNSPYKTIAMTYSEEDYEALVELTTYNILNNKDSLLGAFQKALEMKASEIKK</sequence>
<dbReference type="Proteomes" id="UP000805704">
    <property type="component" value="Chromosome 9"/>
</dbReference>
<dbReference type="EMBL" id="CM024797">
    <property type="protein sequence ID" value="KAG7999834.1"/>
    <property type="molecule type" value="Genomic_DNA"/>
</dbReference>
<protein>
    <submittedName>
        <fullName evidence="1">Cytosolic phospholipase A2 zeta</fullName>
    </submittedName>
</protein>
<organism evidence="1 2">
    <name type="scientific">Nibea albiflora</name>
    <name type="common">Yellow drum</name>
    <name type="synonym">Corvina albiflora</name>
    <dbReference type="NCBI Taxonomy" id="240163"/>
    <lineage>
        <taxon>Eukaryota</taxon>
        <taxon>Metazoa</taxon>
        <taxon>Chordata</taxon>
        <taxon>Craniata</taxon>
        <taxon>Vertebrata</taxon>
        <taxon>Euteleostomi</taxon>
        <taxon>Actinopterygii</taxon>
        <taxon>Neopterygii</taxon>
        <taxon>Teleostei</taxon>
        <taxon>Neoteleostei</taxon>
        <taxon>Acanthomorphata</taxon>
        <taxon>Eupercaria</taxon>
        <taxon>Sciaenidae</taxon>
        <taxon>Nibea</taxon>
    </lineage>
</organism>
<comment type="caution">
    <text evidence="1">The sequence shown here is derived from an EMBL/GenBank/DDBJ whole genome shotgun (WGS) entry which is preliminary data.</text>
</comment>
<accession>A0ACB7ECJ5</accession>